<dbReference type="EMBL" id="CP111024">
    <property type="protein sequence ID" value="WAR23918.1"/>
    <property type="molecule type" value="Genomic_DNA"/>
</dbReference>
<dbReference type="PANTHER" id="PTHR10166">
    <property type="entry name" value="VOLTAGE-DEPENDENT CALCIUM CHANNEL SUBUNIT ALPHA-2/DELTA-RELATED"/>
    <property type="match status" value="1"/>
</dbReference>
<keyword evidence="3" id="KW-1185">Reference proteome</keyword>
<evidence type="ECO:0000256" key="1">
    <source>
        <dbReference type="SAM" id="MobiDB-lite"/>
    </source>
</evidence>
<evidence type="ECO:0000313" key="2">
    <source>
        <dbReference type="EMBL" id="WAR23918.1"/>
    </source>
</evidence>
<reference evidence="2" key="1">
    <citation type="submission" date="2022-11" db="EMBL/GenBank/DDBJ databases">
        <title>Centuries of genome instability and evolution in soft-shell clam transmissible cancer (bioRxiv).</title>
        <authorList>
            <person name="Hart S.F.M."/>
            <person name="Yonemitsu M.A."/>
            <person name="Giersch R.M."/>
            <person name="Beal B.F."/>
            <person name="Arriagada G."/>
            <person name="Davis B.W."/>
            <person name="Ostrander E.A."/>
            <person name="Goff S.P."/>
            <person name="Metzger M.J."/>
        </authorList>
    </citation>
    <scope>NUCLEOTIDE SEQUENCE</scope>
    <source>
        <strain evidence="2">MELC-2E11</strain>
        <tissue evidence="2">Siphon/mantle</tissue>
    </source>
</reference>
<sequence>MRTAKSIARNLIMSFSEEDRLQRTILWEEGMVIYISRGLLSSLTDAKDVMSTIAYYNGRMDNRIIINTFAVIDNDKPIMYEKQFLQDIAIQNYTKYKVISRSKSPAGMMVAVNDTRDLSLMVGRFYTPFNKTTPEDAIFSLPYIDVADGALTMSISMACLNNKRPIGVSGYTIMHPTFTRPVKTNIQPMHTDIWHFENVPGFEEVRSNMLRRPEGEQTMYVTQTYNRSGSLVSQNVEDTPFIVAIKILQEQDSVKHLDNHVSLPNMVYHRIDILQANHLCMHLKQLATVDASTVFLSANSFVQPFEHLNQGVNKRMVQSYVAYLSDDTRLISNPGFKETVRNDVAATAGIEKVWMQRFKVSDMRNYVVRRYVTTPSGVFRSYPGALFHETPQSLHSTADKLVAVMGMDVTLGYFYKMVLDHISICKAHGMRCFLINDDGYMEPLVANDILNHRHFVHKQLCNRYNDRTIQRFYTFNTSLDEVLTNLVHGEHCARYQIVAVPGTNLFLGMINQTCDIASAFCPCSMVDRLCLNCNRMGQVECECPCECPLAMDFCNGDLLKSEDMNPSCSRALEREELAPVSLGLTTGLGQCQNIDCDSKTTHLDCLGVLGCEWCQVKSGEGYTKEGVEIHKPLPRPFCAAQATCFGGVVGAPTPYGDRAILTIDADEEPETKSAPPWLCTATGIESTETPFSAWIHCQKIRTGIHSHTNFVLATFENPASISPYRVNTSYRRPAGGDSDHGYSTMTPHDDSEHASLPCLEPLIAGKDRYKPGVHTPSKTPIIPPPPSVASRRSRSPTPPQTRISGYQPIMEQTDPSQTVLDIQSEHPHNILANVQVHMVDSH</sequence>
<proteinExistence type="predicted"/>
<protein>
    <submittedName>
        <fullName evidence="2">CAHD1-like protein</fullName>
    </submittedName>
</protein>
<evidence type="ECO:0000313" key="3">
    <source>
        <dbReference type="Proteomes" id="UP001164746"/>
    </source>
</evidence>
<name>A0ABY7FSX3_MYAAR</name>
<gene>
    <name evidence="2" type="ORF">MAR_037587</name>
</gene>
<dbReference type="PANTHER" id="PTHR10166:SF68">
    <property type="entry name" value="VWFA AND CACHE DOMAIN-CONTAINING PROTEIN 1"/>
    <property type="match status" value="1"/>
</dbReference>
<dbReference type="InterPro" id="IPR051173">
    <property type="entry name" value="Ca_channel_alpha-2/delta"/>
</dbReference>
<feature type="region of interest" description="Disordered" evidence="1">
    <location>
        <begin position="774"/>
        <end position="809"/>
    </location>
</feature>
<organism evidence="2 3">
    <name type="scientific">Mya arenaria</name>
    <name type="common">Soft-shell clam</name>
    <dbReference type="NCBI Taxonomy" id="6604"/>
    <lineage>
        <taxon>Eukaryota</taxon>
        <taxon>Metazoa</taxon>
        <taxon>Spiralia</taxon>
        <taxon>Lophotrochozoa</taxon>
        <taxon>Mollusca</taxon>
        <taxon>Bivalvia</taxon>
        <taxon>Autobranchia</taxon>
        <taxon>Heteroconchia</taxon>
        <taxon>Euheterodonta</taxon>
        <taxon>Imparidentia</taxon>
        <taxon>Neoheterodontei</taxon>
        <taxon>Myida</taxon>
        <taxon>Myoidea</taxon>
        <taxon>Myidae</taxon>
        <taxon>Mya</taxon>
    </lineage>
</organism>
<dbReference type="Proteomes" id="UP001164746">
    <property type="component" value="Chromosome 13"/>
</dbReference>
<accession>A0ABY7FSX3</accession>